<evidence type="ECO:0008006" key="3">
    <source>
        <dbReference type="Google" id="ProtNLM"/>
    </source>
</evidence>
<organism evidence="1 2">
    <name type="scientific">Heliocybe sulcata</name>
    <dbReference type="NCBI Taxonomy" id="5364"/>
    <lineage>
        <taxon>Eukaryota</taxon>
        <taxon>Fungi</taxon>
        <taxon>Dikarya</taxon>
        <taxon>Basidiomycota</taxon>
        <taxon>Agaricomycotina</taxon>
        <taxon>Agaricomycetes</taxon>
        <taxon>Gloeophyllales</taxon>
        <taxon>Gloeophyllaceae</taxon>
        <taxon>Heliocybe</taxon>
    </lineage>
</organism>
<reference evidence="1 2" key="1">
    <citation type="journal article" date="2019" name="Nat. Ecol. Evol.">
        <title>Megaphylogeny resolves global patterns of mushroom evolution.</title>
        <authorList>
            <person name="Varga T."/>
            <person name="Krizsan K."/>
            <person name="Foldi C."/>
            <person name="Dima B."/>
            <person name="Sanchez-Garcia M."/>
            <person name="Sanchez-Ramirez S."/>
            <person name="Szollosi G.J."/>
            <person name="Szarkandi J.G."/>
            <person name="Papp V."/>
            <person name="Albert L."/>
            <person name="Andreopoulos W."/>
            <person name="Angelini C."/>
            <person name="Antonin V."/>
            <person name="Barry K.W."/>
            <person name="Bougher N.L."/>
            <person name="Buchanan P."/>
            <person name="Buyck B."/>
            <person name="Bense V."/>
            <person name="Catcheside P."/>
            <person name="Chovatia M."/>
            <person name="Cooper J."/>
            <person name="Damon W."/>
            <person name="Desjardin D."/>
            <person name="Finy P."/>
            <person name="Geml J."/>
            <person name="Haridas S."/>
            <person name="Hughes K."/>
            <person name="Justo A."/>
            <person name="Karasinski D."/>
            <person name="Kautmanova I."/>
            <person name="Kiss B."/>
            <person name="Kocsube S."/>
            <person name="Kotiranta H."/>
            <person name="LaButti K.M."/>
            <person name="Lechner B.E."/>
            <person name="Liimatainen K."/>
            <person name="Lipzen A."/>
            <person name="Lukacs Z."/>
            <person name="Mihaltcheva S."/>
            <person name="Morgado L.N."/>
            <person name="Niskanen T."/>
            <person name="Noordeloos M.E."/>
            <person name="Ohm R.A."/>
            <person name="Ortiz-Santana B."/>
            <person name="Ovrebo C."/>
            <person name="Racz N."/>
            <person name="Riley R."/>
            <person name="Savchenko A."/>
            <person name="Shiryaev A."/>
            <person name="Soop K."/>
            <person name="Spirin V."/>
            <person name="Szebenyi C."/>
            <person name="Tomsovsky M."/>
            <person name="Tulloss R.E."/>
            <person name="Uehling J."/>
            <person name="Grigoriev I.V."/>
            <person name="Vagvolgyi C."/>
            <person name="Papp T."/>
            <person name="Martin F.M."/>
            <person name="Miettinen O."/>
            <person name="Hibbett D.S."/>
            <person name="Nagy L.G."/>
        </authorList>
    </citation>
    <scope>NUCLEOTIDE SEQUENCE [LARGE SCALE GENOMIC DNA]</scope>
    <source>
        <strain evidence="1 2">OMC1185</strain>
    </source>
</reference>
<dbReference type="EMBL" id="ML213538">
    <property type="protein sequence ID" value="TFK45703.1"/>
    <property type="molecule type" value="Genomic_DNA"/>
</dbReference>
<sequence>MASCYMNLDDVIEARLRRFSQMNSHRFPTWAALARDYLASPSVATGSKGILSRPFKS</sequence>
<protein>
    <recommendedName>
        <fullName evidence="3">HAT C-terminal dimerisation domain-containing protein</fullName>
    </recommendedName>
</protein>
<evidence type="ECO:0000313" key="1">
    <source>
        <dbReference type="EMBL" id="TFK45703.1"/>
    </source>
</evidence>
<keyword evidence="2" id="KW-1185">Reference proteome</keyword>
<proteinExistence type="predicted"/>
<gene>
    <name evidence="1" type="ORF">OE88DRAFT_1668985</name>
</gene>
<dbReference type="AlphaFoldDB" id="A0A5C3MLT8"/>
<dbReference type="OrthoDB" id="3243659at2759"/>
<accession>A0A5C3MLT8</accession>
<name>A0A5C3MLT8_9AGAM</name>
<dbReference type="Proteomes" id="UP000305948">
    <property type="component" value="Unassembled WGS sequence"/>
</dbReference>
<evidence type="ECO:0000313" key="2">
    <source>
        <dbReference type="Proteomes" id="UP000305948"/>
    </source>
</evidence>